<dbReference type="AlphaFoldDB" id="A0AAW1TKP1"/>
<reference evidence="1 2" key="1">
    <citation type="submission" date="2023-03" db="EMBL/GenBank/DDBJ databases">
        <title>Genome insight into feeding habits of ladybird beetles.</title>
        <authorList>
            <person name="Li H.-S."/>
            <person name="Huang Y.-H."/>
            <person name="Pang H."/>
        </authorList>
    </citation>
    <scope>NUCLEOTIDE SEQUENCE [LARGE SCALE GENOMIC DNA]</scope>
    <source>
        <strain evidence="1">SYSU_2023b</strain>
        <tissue evidence="1">Whole body</tissue>
    </source>
</reference>
<name>A0AAW1TKP1_9CUCU</name>
<gene>
    <name evidence="1" type="ORF">WA026_011368</name>
</gene>
<evidence type="ECO:0000313" key="1">
    <source>
        <dbReference type="EMBL" id="KAK9871084.1"/>
    </source>
</evidence>
<comment type="caution">
    <text evidence="1">The sequence shown here is derived from an EMBL/GenBank/DDBJ whole genome shotgun (WGS) entry which is preliminary data.</text>
</comment>
<organism evidence="1 2">
    <name type="scientific">Henosepilachna vigintioctopunctata</name>
    <dbReference type="NCBI Taxonomy" id="420089"/>
    <lineage>
        <taxon>Eukaryota</taxon>
        <taxon>Metazoa</taxon>
        <taxon>Ecdysozoa</taxon>
        <taxon>Arthropoda</taxon>
        <taxon>Hexapoda</taxon>
        <taxon>Insecta</taxon>
        <taxon>Pterygota</taxon>
        <taxon>Neoptera</taxon>
        <taxon>Endopterygota</taxon>
        <taxon>Coleoptera</taxon>
        <taxon>Polyphaga</taxon>
        <taxon>Cucujiformia</taxon>
        <taxon>Coccinelloidea</taxon>
        <taxon>Coccinellidae</taxon>
        <taxon>Epilachninae</taxon>
        <taxon>Epilachnini</taxon>
        <taxon>Henosepilachna</taxon>
    </lineage>
</organism>
<proteinExistence type="predicted"/>
<evidence type="ECO:0000313" key="2">
    <source>
        <dbReference type="Proteomes" id="UP001431783"/>
    </source>
</evidence>
<dbReference type="Proteomes" id="UP001431783">
    <property type="component" value="Unassembled WGS sequence"/>
</dbReference>
<keyword evidence="2" id="KW-1185">Reference proteome</keyword>
<protein>
    <submittedName>
        <fullName evidence="1">Uncharacterized protein</fullName>
    </submittedName>
</protein>
<accession>A0AAW1TKP1</accession>
<dbReference type="EMBL" id="JARQZJ010000005">
    <property type="protein sequence ID" value="KAK9871084.1"/>
    <property type="molecule type" value="Genomic_DNA"/>
</dbReference>
<sequence length="134" mass="15817">MKQFISSLYRIAVVIHFLKGKQKEINKIEPDKTLESIQGWPCFHQVNRKRNPSKSNLHGFDGKFLYRCILVFAVSVAKRIGTKDETEMDCYAKQNISHSRFYSRNYRYVPQGNSFRNTKFALQNDEVNRNYNCL</sequence>